<protein>
    <submittedName>
        <fullName evidence="1">Uncharacterized protein</fullName>
    </submittedName>
</protein>
<gene>
    <name evidence="1" type="ORF">SAE02_56560</name>
</gene>
<evidence type="ECO:0000313" key="1">
    <source>
        <dbReference type="EMBL" id="GEO41508.1"/>
    </source>
</evidence>
<dbReference type="OrthoDB" id="9889633at2"/>
<evidence type="ECO:0000313" key="2">
    <source>
        <dbReference type="Proteomes" id="UP000321523"/>
    </source>
</evidence>
<comment type="caution">
    <text evidence="1">The sequence shown here is derived from an EMBL/GenBank/DDBJ whole genome shotgun (WGS) entry which is preliminary data.</text>
</comment>
<dbReference type="RefSeq" id="WP_044432490.1">
    <property type="nucleotide sequence ID" value="NZ_BJYZ01000028.1"/>
</dbReference>
<proteinExistence type="predicted"/>
<reference evidence="1 2" key="1">
    <citation type="submission" date="2019-07" db="EMBL/GenBank/DDBJ databases">
        <title>Whole genome shotgun sequence of Skermanella aerolata NBRC 106429.</title>
        <authorList>
            <person name="Hosoyama A."/>
            <person name="Uohara A."/>
            <person name="Ohji S."/>
            <person name="Ichikawa N."/>
        </authorList>
    </citation>
    <scope>NUCLEOTIDE SEQUENCE [LARGE SCALE GENOMIC DNA]</scope>
    <source>
        <strain evidence="1 2">NBRC 106429</strain>
    </source>
</reference>
<name>A0A512DYG3_9PROT</name>
<dbReference type="Proteomes" id="UP000321523">
    <property type="component" value="Unassembled WGS sequence"/>
</dbReference>
<dbReference type="EMBL" id="BJYZ01000028">
    <property type="protein sequence ID" value="GEO41508.1"/>
    <property type="molecule type" value="Genomic_DNA"/>
</dbReference>
<dbReference type="AlphaFoldDB" id="A0A512DYG3"/>
<keyword evidence="2" id="KW-1185">Reference proteome</keyword>
<sequence>MGEHSKLKTVSVKLGLSEHYLVGRMLMLREKLTLAQWQVYDRSAEAICNQILSRLPADDPDSAVWDNRRKRS</sequence>
<organism evidence="1 2">
    <name type="scientific">Skermanella aerolata</name>
    <dbReference type="NCBI Taxonomy" id="393310"/>
    <lineage>
        <taxon>Bacteria</taxon>
        <taxon>Pseudomonadati</taxon>
        <taxon>Pseudomonadota</taxon>
        <taxon>Alphaproteobacteria</taxon>
        <taxon>Rhodospirillales</taxon>
        <taxon>Azospirillaceae</taxon>
        <taxon>Skermanella</taxon>
    </lineage>
</organism>
<accession>A0A512DYG3</accession>